<dbReference type="SMART" id="SM01232">
    <property type="entry name" value="H2TH"/>
    <property type="match status" value="1"/>
</dbReference>
<evidence type="ECO:0000256" key="15">
    <source>
        <dbReference type="ARBA" id="ARBA00023239"/>
    </source>
</evidence>
<comment type="catalytic activity">
    <reaction evidence="1">
        <text>Hydrolysis of DNA containing ring-opened 7-methylguanine residues, releasing 2,6-diamino-4-hydroxy-5-(N-methyl)formamidopyrimidine.</text>
        <dbReference type="EC" id="3.2.2.23"/>
    </reaction>
</comment>
<dbReference type="PROSITE" id="PS51066">
    <property type="entry name" value="ZF_FPG_2"/>
    <property type="match status" value="1"/>
</dbReference>
<dbReference type="Gene3D" id="3.20.190.10">
    <property type="entry name" value="MutM-like, N-terminal"/>
    <property type="match status" value="1"/>
</dbReference>
<dbReference type="EMBL" id="SJPZ01000001">
    <property type="protein sequence ID" value="TWU65239.1"/>
    <property type="molecule type" value="Genomic_DNA"/>
</dbReference>
<evidence type="ECO:0000313" key="23">
    <source>
        <dbReference type="EMBL" id="TWU65239.1"/>
    </source>
</evidence>
<dbReference type="Pfam" id="PF01149">
    <property type="entry name" value="Fapy_DNA_glyco"/>
    <property type="match status" value="1"/>
</dbReference>
<evidence type="ECO:0000256" key="6">
    <source>
        <dbReference type="ARBA" id="ARBA00012720"/>
    </source>
</evidence>
<evidence type="ECO:0000313" key="24">
    <source>
        <dbReference type="Proteomes" id="UP000316476"/>
    </source>
</evidence>
<evidence type="ECO:0000256" key="3">
    <source>
        <dbReference type="ARBA" id="ARBA00009409"/>
    </source>
</evidence>
<dbReference type="NCBIfam" id="TIGR00577">
    <property type="entry name" value="fpg"/>
    <property type="match status" value="1"/>
</dbReference>
<dbReference type="InterPro" id="IPR035937">
    <property type="entry name" value="FPG_N"/>
</dbReference>
<evidence type="ECO:0000259" key="22">
    <source>
        <dbReference type="PROSITE" id="PS51068"/>
    </source>
</evidence>
<dbReference type="Pfam" id="PF06831">
    <property type="entry name" value="H2TH"/>
    <property type="match status" value="1"/>
</dbReference>
<dbReference type="SMART" id="SM00898">
    <property type="entry name" value="Fapy_DNA_glyco"/>
    <property type="match status" value="1"/>
</dbReference>
<keyword evidence="9" id="KW-0227">DNA damage</keyword>
<protein>
    <recommendedName>
        <fullName evidence="7">Formamidopyrimidine-DNA glycosylase</fullName>
        <ecNumber evidence="5">3.2.2.23</ecNumber>
        <ecNumber evidence="6">4.2.99.18</ecNumber>
    </recommendedName>
    <alternativeName>
        <fullName evidence="18">DNA-(apurinic or apyrimidinic site) lyase MutM</fullName>
    </alternativeName>
</protein>
<evidence type="ECO:0000256" key="10">
    <source>
        <dbReference type="ARBA" id="ARBA00022771"/>
    </source>
</evidence>
<dbReference type="Pfam" id="PF06827">
    <property type="entry name" value="zf-FPG_IleRS"/>
    <property type="match status" value="1"/>
</dbReference>
<keyword evidence="17 23" id="KW-0326">Glycosidase</keyword>
<evidence type="ECO:0000256" key="9">
    <source>
        <dbReference type="ARBA" id="ARBA00022763"/>
    </source>
</evidence>
<evidence type="ECO:0000256" key="19">
    <source>
        <dbReference type="ARBA" id="ARBA00044632"/>
    </source>
</evidence>
<dbReference type="PANTHER" id="PTHR22993:SF9">
    <property type="entry name" value="FORMAMIDOPYRIMIDINE-DNA GLYCOSYLASE"/>
    <property type="match status" value="1"/>
</dbReference>
<dbReference type="CDD" id="cd08966">
    <property type="entry name" value="EcFpg-like_N"/>
    <property type="match status" value="1"/>
</dbReference>
<keyword evidence="15" id="KW-0456">Lyase</keyword>
<dbReference type="AlphaFoldDB" id="A0A5C6FQS8"/>
<dbReference type="NCBIfam" id="NF002211">
    <property type="entry name" value="PRK01103.1"/>
    <property type="match status" value="1"/>
</dbReference>
<evidence type="ECO:0000256" key="14">
    <source>
        <dbReference type="ARBA" id="ARBA00023204"/>
    </source>
</evidence>
<name>A0A5C6FQS8_9PLAN</name>
<comment type="caution">
    <text evidence="23">The sequence shown here is derived from an EMBL/GenBank/DDBJ whole genome shotgun (WGS) entry which is preliminary data.</text>
</comment>
<dbReference type="PROSITE" id="PS51068">
    <property type="entry name" value="FPG_CAT"/>
    <property type="match status" value="1"/>
</dbReference>
<dbReference type="FunFam" id="1.10.8.50:FF:000003">
    <property type="entry name" value="Formamidopyrimidine-DNA glycosylase"/>
    <property type="match status" value="1"/>
</dbReference>
<keyword evidence="13" id="KW-0238">DNA-binding</keyword>
<dbReference type="EC" id="3.2.2.23" evidence="5"/>
<dbReference type="InterPro" id="IPR000214">
    <property type="entry name" value="Znf_DNA_glyclase/AP_lyase"/>
</dbReference>
<dbReference type="GO" id="GO:0006284">
    <property type="term" value="P:base-excision repair"/>
    <property type="evidence" value="ECO:0007669"/>
    <property type="project" value="InterPro"/>
</dbReference>
<organism evidence="23 24">
    <name type="scientific">Crateriforma conspicua</name>
    <dbReference type="NCBI Taxonomy" id="2527996"/>
    <lineage>
        <taxon>Bacteria</taxon>
        <taxon>Pseudomonadati</taxon>
        <taxon>Planctomycetota</taxon>
        <taxon>Planctomycetia</taxon>
        <taxon>Planctomycetales</taxon>
        <taxon>Planctomycetaceae</taxon>
        <taxon>Crateriforma</taxon>
    </lineage>
</organism>
<evidence type="ECO:0000256" key="16">
    <source>
        <dbReference type="ARBA" id="ARBA00023268"/>
    </source>
</evidence>
<evidence type="ECO:0000256" key="1">
    <source>
        <dbReference type="ARBA" id="ARBA00001668"/>
    </source>
</evidence>
<dbReference type="InterPro" id="IPR015886">
    <property type="entry name" value="H2TH_FPG"/>
</dbReference>
<evidence type="ECO:0000256" key="12">
    <source>
        <dbReference type="ARBA" id="ARBA00022833"/>
    </source>
</evidence>
<evidence type="ECO:0000256" key="17">
    <source>
        <dbReference type="ARBA" id="ARBA00023295"/>
    </source>
</evidence>
<evidence type="ECO:0000256" key="18">
    <source>
        <dbReference type="ARBA" id="ARBA00030638"/>
    </source>
</evidence>
<comment type="catalytic activity">
    <reaction evidence="19">
        <text>2'-deoxyribonucleotide-(2'-deoxyribose 5'-phosphate)-2'-deoxyribonucleotide-DNA = a 3'-end 2'-deoxyribonucleotide-(2,3-dehydro-2,3-deoxyribose 5'-phosphate)-DNA + a 5'-end 5'-phospho-2'-deoxyribonucleoside-DNA + H(+)</text>
        <dbReference type="Rhea" id="RHEA:66592"/>
        <dbReference type="Rhea" id="RHEA-COMP:13180"/>
        <dbReference type="Rhea" id="RHEA-COMP:16897"/>
        <dbReference type="Rhea" id="RHEA-COMP:17067"/>
        <dbReference type="ChEBI" id="CHEBI:15378"/>
        <dbReference type="ChEBI" id="CHEBI:136412"/>
        <dbReference type="ChEBI" id="CHEBI:157695"/>
        <dbReference type="ChEBI" id="CHEBI:167181"/>
        <dbReference type="EC" id="4.2.99.18"/>
    </reaction>
</comment>
<keyword evidence="8" id="KW-0479">Metal-binding</keyword>
<dbReference type="SUPFAM" id="SSF57716">
    <property type="entry name" value="Glucocorticoid receptor-like (DNA-binding domain)"/>
    <property type="match status" value="1"/>
</dbReference>
<keyword evidence="12" id="KW-0862">Zinc</keyword>
<dbReference type="EC" id="4.2.99.18" evidence="6"/>
<dbReference type="InterPro" id="IPR010663">
    <property type="entry name" value="Znf_FPG/IleRS"/>
</dbReference>
<feature type="domain" description="Formamidopyrimidine-DNA glycosylase catalytic" evidence="22">
    <location>
        <begin position="2"/>
        <end position="117"/>
    </location>
</feature>
<evidence type="ECO:0000256" key="13">
    <source>
        <dbReference type="ARBA" id="ARBA00023125"/>
    </source>
</evidence>
<dbReference type="Proteomes" id="UP000316476">
    <property type="component" value="Unassembled WGS sequence"/>
</dbReference>
<evidence type="ECO:0000256" key="5">
    <source>
        <dbReference type="ARBA" id="ARBA00012024"/>
    </source>
</evidence>
<keyword evidence="14" id="KW-0234">DNA repair</keyword>
<keyword evidence="11 23" id="KW-0378">Hydrolase</keyword>
<keyword evidence="16" id="KW-0511">Multifunctional enzyme</keyword>
<dbReference type="GO" id="GO:0140078">
    <property type="term" value="F:class I DNA-(apurinic or apyrimidinic site) endonuclease activity"/>
    <property type="evidence" value="ECO:0007669"/>
    <property type="project" value="UniProtKB-EC"/>
</dbReference>
<keyword evidence="10 20" id="KW-0863">Zinc-finger</keyword>
<comment type="cofactor">
    <cofactor evidence="2">
        <name>Zn(2+)</name>
        <dbReference type="ChEBI" id="CHEBI:29105"/>
    </cofactor>
</comment>
<dbReference type="InterPro" id="IPR010979">
    <property type="entry name" value="Ribosomal_uS13-like_H2TH"/>
</dbReference>
<proteinExistence type="inferred from homology"/>
<dbReference type="OrthoDB" id="9800855at2"/>
<accession>A0A5C6FQS8</accession>
<dbReference type="InterPro" id="IPR012319">
    <property type="entry name" value="FPG_cat"/>
</dbReference>
<reference evidence="23 24" key="1">
    <citation type="submission" date="2019-02" db="EMBL/GenBank/DDBJ databases">
        <title>Deep-cultivation of Planctomycetes and their phenomic and genomic characterization uncovers novel biology.</title>
        <authorList>
            <person name="Wiegand S."/>
            <person name="Jogler M."/>
            <person name="Boedeker C."/>
            <person name="Pinto D."/>
            <person name="Vollmers J."/>
            <person name="Rivas-Marin E."/>
            <person name="Kohn T."/>
            <person name="Peeters S.H."/>
            <person name="Heuer A."/>
            <person name="Rast P."/>
            <person name="Oberbeckmann S."/>
            <person name="Bunk B."/>
            <person name="Jeske O."/>
            <person name="Meyerdierks A."/>
            <person name="Storesund J.E."/>
            <person name="Kallscheuer N."/>
            <person name="Luecker S."/>
            <person name="Lage O.M."/>
            <person name="Pohl T."/>
            <person name="Merkel B.J."/>
            <person name="Hornburger P."/>
            <person name="Mueller R.-W."/>
            <person name="Bruemmer F."/>
            <person name="Labrenz M."/>
            <person name="Spormann A.M."/>
            <person name="Op Den Camp H."/>
            <person name="Overmann J."/>
            <person name="Amann R."/>
            <person name="Jetten M.S.M."/>
            <person name="Mascher T."/>
            <person name="Medema M.H."/>
            <person name="Devos D.P."/>
            <person name="Kaster A.-K."/>
            <person name="Ovreas L."/>
            <person name="Rohde M."/>
            <person name="Galperin M.Y."/>
            <person name="Jogler C."/>
        </authorList>
    </citation>
    <scope>NUCLEOTIDE SEQUENCE [LARGE SCALE GENOMIC DNA]</scope>
    <source>
        <strain evidence="23 24">V7</strain>
    </source>
</reference>
<dbReference type="RefSeq" id="WP_146410987.1">
    <property type="nucleotide sequence ID" value="NZ_SJPZ01000001.1"/>
</dbReference>
<dbReference type="SUPFAM" id="SSF46946">
    <property type="entry name" value="S13-like H2TH domain"/>
    <property type="match status" value="1"/>
</dbReference>
<feature type="domain" description="FPG-type" evidence="21">
    <location>
        <begin position="241"/>
        <end position="276"/>
    </location>
</feature>
<dbReference type="SUPFAM" id="SSF81624">
    <property type="entry name" value="N-terminal domain of MutM-like DNA repair proteins"/>
    <property type="match status" value="1"/>
</dbReference>
<gene>
    <name evidence="23" type="primary">mutM</name>
    <name evidence="23" type="ORF">V7x_07850</name>
</gene>
<evidence type="ECO:0000256" key="8">
    <source>
        <dbReference type="ARBA" id="ARBA00022723"/>
    </source>
</evidence>
<dbReference type="GO" id="GO:0003684">
    <property type="term" value="F:damaged DNA binding"/>
    <property type="evidence" value="ECO:0007669"/>
    <property type="project" value="InterPro"/>
</dbReference>
<comment type="subunit">
    <text evidence="4">Monomer.</text>
</comment>
<evidence type="ECO:0000259" key="21">
    <source>
        <dbReference type="PROSITE" id="PS51066"/>
    </source>
</evidence>
<comment type="similarity">
    <text evidence="3">Belongs to the FPG family.</text>
</comment>
<evidence type="ECO:0000256" key="2">
    <source>
        <dbReference type="ARBA" id="ARBA00001947"/>
    </source>
</evidence>
<dbReference type="InterPro" id="IPR020629">
    <property type="entry name" value="FPG_Glyclase"/>
</dbReference>
<dbReference type="GO" id="GO:0008270">
    <property type="term" value="F:zinc ion binding"/>
    <property type="evidence" value="ECO:0007669"/>
    <property type="project" value="UniProtKB-KW"/>
</dbReference>
<evidence type="ECO:0000256" key="4">
    <source>
        <dbReference type="ARBA" id="ARBA00011245"/>
    </source>
</evidence>
<evidence type="ECO:0000256" key="20">
    <source>
        <dbReference type="PROSITE-ProRule" id="PRU00391"/>
    </source>
</evidence>
<evidence type="ECO:0000256" key="7">
    <source>
        <dbReference type="ARBA" id="ARBA00016240"/>
    </source>
</evidence>
<dbReference type="GO" id="GO:0034039">
    <property type="term" value="F:8-oxo-7,8-dihydroguanine DNA N-glycosylase activity"/>
    <property type="evidence" value="ECO:0007669"/>
    <property type="project" value="TreeGrafter"/>
</dbReference>
<dbReference type="PANTHER" id="PTHR22993">
    <property type="entry name" value="FORMAMIDOPYRIMIDINE-DNA GLYCOSYLASE"/>
    <property type="match status" value="1"/>
</dbReference>
<dbReference type="Gene3D" id="1.10.8.50">
    <property type="match status" value="1"/>
</dbReference>
<evidence type="ECO:0000256" key="11">
    <source>
        <dbReference type="ARBA" id="ARBA00022801"/>
    </source>
</evidence>
<sequence>MPELPEVETMRRGVMEAVGRRVESVTVPPCSCRPIAMSPSDRQLDRRMKGRRINDVDRRGKRLVIVLDNQDRLVIEPRMTGILLVADPPDVDHLRLQIDLSGDGVNRLWFWDRRGLGTVTLYREREYQVAIDQRLGVDALQISTEQLRQKLSSSRRCIKVALLDQSAVAGIGNLYAAEILFAAGVDPRTRCDRLTGPQWRRIHEQIRVILEDAIRHEGSTLSDGTYRNALNDPGGYQNCHRVYDRAGQVCRRCGDGQIRRIVQAQRSTFFCPRCQRRSGLHSTLREDFHSHDRSASLR</sequence>